<dbReference type="InterPro" id="IPR012340">
    <property type="entry name" value="NA-bd_OB-fold"/>
</dbReference>
<evidence type="ECO:0000256" key="7">
    <source>
        <dbReference type="HAMAP-Rule" id="MF_00945"/>
    </source>
</evidence>
<sequence length="379" mass="42395">MSSDLLDALTALEEQKGISRDVLIEAIEAALVTAYKRNFNQAQNVRVDLNLDKGSIRVFSRKDVVEEVEDDRLEISLEDAKVINPAYQLADIVEQEVTPRNFGRIAAQTAKQVVTQRVREAERGLIYEQYVDREDDIVTGVVERLDARNIYVGLGKVEAALPQNEQIQGETYHPHDRIKVYITKVERTTRGPQVIVSRTHPGLLRRLFEMEVPEIYEGIVEIKSIAREAGDRSKISVYAHNEEVDPVGSCVGAKGARVQTIVNELNGEKIDIVEWSEDPVVFVANALSPSKVLDVQVNEEEKSTTVVVPDYQLSLAIGKRGQNARLAAKLTGWKIDIKSETDARELGIYPSATSTFVPADDEESDYEDVAVDLYQDDEE</sequence>
<dbReference type="Pfam" id="PF08529">
    <property type="entry name" value="NusA_N"/>
    <property type="match status" value="1"/>
</dbReference>
<dbReference type="InterPro" id="IPR025249">
    <property type="entry name" value="TF_NusA_KH_1st"/>
</dbReference>
<organism evidence="9 10">
    <name type="scientific">Lysinibacillus parviboronicapiens</name>
    <dbReference type="NCBI Taxonomy" id="436516"/>
    <lineage>
        <taxon>Bacteria</taxon>
        <taxon>Bacillati</taxon>
        <taxon>Bacillota</taxon>
        <taxon>Bacilli</taxon>
        <taxon>Bacillales</taxon>
        <taxon>Bacillaceae</taxon>
        <taxon>Lysinibacillus</taxon>
    </lineage>
</organism>
<dbReference type="RefSeq" id="WP_054767143.1">
    <property type="nucleotide sequence ID" value="NZ_CP073713.1"/>
</dbReference>
<evidence type="ECO:0000256" key="4">
    <source>
        <dbReference type="ARBA" id="ARBA00022884"/>
    </source>
</evidence>
<reference evidence="9 10" key="1">
    <citation type="submission" date="2024-06" db="EMBL/GenBank/DDBJ databases">
        <title>Sorghum-associated microbial communities from plants grown in Nebraska, USA.</title>
        <authorList>
            <person name="Schachtman D."/>
        </authorList>
    </citation>
    <scope>NUCLEOTIDE SEQUENCE [LARGE SCALE GENOMIC DNA]</scope>
    <source>
        <strain evidence="9 10">736</strain>
    </source>
</reference>
<comment type="subcellular location">
    <subcellularLocation>
        <location evidence="7">Cytoplasm</location>
    </subcellularLocation>
</comment>
<dbReference type="Pfam" id="PF13184">
    <property type="entry name" value="KH_NusA_1st"/>
    <property type="match status" value="1"/>
</dbReference>
<evidence type="ECO:0000313" key="9">
    <source>
        <dbReference type="EMBL" id="MET4559144.1"/>
    </source>
</evidence>
<dbReference type="HAMAP" id="MF_00945_B">
    <property type="entry name" value="NusA_B"/>
    <property type="match status" value="1"/>
</dbReference>
<dbReference type="CDD" id="cd22529">
    <property type="entry name" value="KH-II_NusA_rpt2"/>
    <property type="match status" value="1"/>
</dbReference>
<evidence type="ECO:0000256" key="1">
    <source>
        <dbReference type="ARBA" id="ARBA00022472"/>
    </source>
</evidence>
<accession>A0ABV2PES0</accession>
<name>A0ABV2PES0_9BACI</name>
<dbReference type="InterPro" id="IPR013735">
    <property type="entry name" value="TF_NusA_N"/>
</dbReference>
<evidence type="ECO:0000313" key="10">
    <source>
        <dbReference type="Proteomes" id="UP001549363"/>
    </source>
</evidence>
<dbReference type="Proteomes" id="UP001549363">
    <property type="component" value="Unassembled WGS sequence"/>
</dbReference>
<dbReference type="CDD" id="cd02134">
    <property type="entry name" value="KH-II_NusA_rpt1"/>
    <property type="match status" value="1"/>
</dbReference>
<keyword evidence="3 7" id="KW-0889">Transcription antitermination</keyword>
<proteinExistence type="inferred from homology"/>
<keyword evidence="4 7" id="KW-0694">RNA-binding</keyword>
<dbReference type="Pfam" id="PF00575">
    <property type="entry name" value="S1"/>
    <property type="match status" value="1"/>
</dbReference>
<dbReference type="SUPFAM" id="SSF69705">
    <property type="entry name" value="Transcription factor NusA, N-terminal domain"/>
    <property type="match status" value="1"/>
</dbReference>
<dbReference type="InterPro" id="IPR009019">
    <property type="entry name" value="KH_sf_prok-type"/>
</dbReference>
<dbReference type="InterPro" id="IPR058582">
    <property type="entry name" value="KH_NusA_2nd"/>
</dbReference>
<dbReference type="PANTHER" id="PTHR22648:SF0">
    <property type="entry name" value="TRANSCRIPTION TERMINATION_ANTITERMINATION PROTEIN NUSA"/>
    <property type="match status" value="1"/>
</dbReference>
<dbReference type="InterPro" id="IPR015946">
    <property type="entry name" value="KH_dom-like_a/b"/>
</dbReference>
<keyword evidence="1 7" id="KW-0806">Transcription termination</keyword>
<dbReference type="InterPro" id="IPR003029">
    <property type="entry name" value="S1_domain"/>
</dbReference>
<dbReference type="InterPro" id="IPR004087">
    <property type="entry name" value="KH_dom"/>
</dbReference>
<comment type="caution">
    <text evidence="9">The sequence shown here is derived from an EMBL/GenBank/DDBJ whole genome shotgun (WGS) entry which is preliminary data.</text>
</comment>
<evidence type="ECO:0000256" key="2">
    <source>
        <dbReference type="ARBA" id="ARBA00022490"/>
    </source>
</evidence>
<dbReference type="InterPro" id="IPR030842">
    <property type="entry name" value="TF_NusA_bacterial"/>
</dbReference>
<dbReference type="SUPFAM" id="SSF50249">
    <property type="entry name" value="Nucleic acid-binding proteins"/>
    <property type="match status" value="1"/>
</dbReference>
<dbReference type="EMBL" id="JBEPSB010000001">
    <property type="protein sequence ID" value="MET4559144.1"/>
    <property type="molecule type" value="Genomic_DNA"/>
</dbReference>
<keyword evidence="2 7" id="KW-0963">Cytoplasm</keyword>
<feature type="domain" description="S1 motif" evidence="8">
    <location>
        <begin position="135"/>
        <end position="199"/>
    </location>
</feature>
<dbReference type="SUPFAM" id="SSF54814">
    <property type="entry name" value="Prokaryotic type KH domain (KH-domain type II)"/>
    <property type="match status" value="2"/>
</dbReference>
<dbReference type="SMART" id="SM00316">
    <property type="entry name" value="S1"/>
    <property type="match status" value="1"/>
</dbReference>
<dbReference type="PANTHER" id="PTHR22648">
    <property type="entry name" value="TRANSCRIPTION TERMINATION FACTOR NUSA"/>
    <property type="match status" value="1"/>
</dbReference>
<dbReference type="CDD" id="cd04455">
    <property type="entry name" value="S1_NusA"/>
    <property type="match status" value="1"/>
</dbReference>
<evidence type="ECO:0000256" key="5">
    <source>
        <dbReference type="ARBA" id="ARBA00023015"/>
    </source>
</evidence>
<keyword evidence="10" id="KW-1185">Reference proteome</keyword>
<dbReference type="InterPro" id="IPR010213">
    <property type="entry name" value="TF_NusA"/>
</dbReference>
<protein>
    <recommendedName>
        <fullName evidence="7">Transcription termination/antitermination protein NusA</fullName>
    </recommendedName>
</protein>
<dbReference type="Gene3D" id="2.40.50.140">
    <property type="entry name" value="Nucleic acid-binding proteins"/>
    <property type="match status" value="1"/>
</dbReference>
<dbReference type="Gene3D" id="3.30.300.20">
    <property type="match status" value="2"/>
</dbReference>
<gene>
    <name evidence="7" type="primary">nusA</name>
    <name evidence="9" type="ORF">ABIA69_000287</name>
</gene>
<dbReference type="PROSITE" id="PS50084">
    <property type="entry name" value="KH_TYPE_1"/>
    <property type="match status" value="1"/>
</dbReference>
<keyword evidence="6 7" id="KW-0804">Transcription</keyword>
<evidence type="ECO:0000256" key="6">
    <source>
        <dbReference type="ARBA" id="ARBA00023163"/>
    </source>
</evidence>
<evidence type="ECO:0000256" key="3">
    <source>
        <dbReference type="ARBA" id="ARBA00022814"/>
    </source>
</evidence>
<evidence type="ECO:0000259" key="8">
    <source>
        <dbReference type="PROSITE" id="PS50126"/>
    </source>
</evidence>
<comment type="function">
    <text evidence="7">Participates in both transcription termination and antitermination.</text>
</comment>
<dbReference type="InterPro" id="IPR036555">
    <property type="entry name" value="NusA_N_sf"/>
</dbReference>
<keyword evidence="5 7" id="KW-0805">Transcription regulation</keyword>
<comment type="subunit">
    <text evidence="7">Monomer. Binds directly to the core enzyme of the DNA-dependent RNA polymerase and to nascent RNA.</text>
</comment>
<comment type="similarity">
    <text evidence="7">Belongs to the NusA family.</text>
</comment>
<dbReference type="NCBIfam" id="TIGR01953">
    <property type="entry name" value="NusA"/>
    <property type="match status" value="1"/>
</dbReference>
<dbReference type="Gene3D" id="3.30.1480.10">
    <property type="entry name" value="NusA, N-terminal domain"/>
    <property type="match status" value="1"/>
</dbReference>
<dbReference type="SMART" id="SM00322">
    <property type="entry name" value="KH"/>
    <property type="match status" value="2"/>
</dbReference>
<dbReference type="PROSITE" id="PS50126">
    <property type="entry name" value="S1"/>
    <property type="match status" value="1"/>
</dbReference>
<dbReference type="Pfam" id="PF26594">
    <property type="entry name" value="KH_NusA_2nd"/>
    <property type="match status" value="1"/>
</dbReference>